<evidence type="ECO:0000256" key="6">
    <source>
        <dbReference type="SAM" id="Phobius"/>
    </source>
</evidence>
<evidence type="ECO:0000256" key="2">
    <source>
        <dbReference type="ARBA" id="ARBA00022475"/>
    </source>
</evidence>
<comment type="subcellular location">
    <subcellularLocation>
        <location evidence="1">Cell membrane</location>
        <topology evidence="1">Multi-pass membrane protein</topology>
    </subcellularLocation>
</comment>
<dbReference type="Pfam" id="PF01478">
    <property type="entry name" value="Peptidase_A24"/>
    <property type="match status" value="1"/>
</dbReference>
<dbReference type="Gene3D" id="6.10.250.3240">
    <property type="match status" value="1"/>
</dbReference>
<dbReference type="STRING" id="1838285.SCAL_001750"/>
<dbReference type="Pfam" id="PF06847">
    <property type="entry name" value="Arc_PepC_II"/>
    <property type="match status" value="1"/>
</dbReference>
<dbReference type="EMBL" id="LYOS01000008">
    <property type="protein sequence ID" value="OFV67125.1"/>
    <property type="molecule type" value="Genomic_DNA"/>
</dbReference>
<dbReference type="Gene3D" id="1.20.120.1220">
    <property type="match status" value="1"/>
</dbReference>
<evidence type="ECO:0000256" key="3">
    <source>
        <dbReference type="ARBA" id="ARBA00022692"/>
    </source>
</evidence>
<evidence type="ECO:0000256" key="1">
    <source>
        <dbReference type="ARBA" id="ARBA00004651"/>
    </source>
</evidence>
<evidence type="ECO:0000259" key="8">
    <source>
        <dbReference type="Pfam" id="PF06847"/>
    </source>
</evidence>
<keyword evidence="5 6" id="KW-0472">Membrane</keyword>
<sequence>MIVLGISFLIIDVLKGGVQSLIPSLLSITVVFLFIYLIYYLGVFGGADAKAFIMIGLMVPMYPTITLSGYDLPLAGIPIHRIFALSVLGNCAFLSVIIAVLWVLLINLVDLARDRKMPDRLFLLFLGYRKDIEGLRDSRHLRLLDRYEEMEDGSVRKRYRMGGVKIDDDLIGELEKYAASGKIEKKVWVTPGIPLMISITAGFVVAVIWGDLIDILVRLSIGI</sequence>
<keyword evidence="4 6" id="KW-1133">Transmembrane helix</keyword>
<keyword evidence="2" id="KW-1003">Cell membrane</keyword>
<name>A0A1F2P7N8_9EURY</name>
<evidence type="ECO:0000259" key="7">
    <source>
        <dbReference type="Pfam" id="PF01478"/>
    </source>
</evidence>
<feature type="domain" description="Prepilin type IV endopeptidase peptidase" evidence="7">
    <location>
        <begin position="4"/>
        <end position="79"/>
    </location>
</feature>
<comment type="caution">
    <text evidence="9">The sequence shown here is derived from an EMBL/GenBank/DDBJ whole genome shotgun (WGS) entry which is preliminary data.</text>
</comment>
<dbReference type="GO" id="GO:0016787">
    <property type="term" value="F:hydrolase activity"/>
    <property type="evidence" value="ECO:0007669"/>
    <property type="project" value="UniProtKB-KW"/>
</dbReference>
<dbReference type="InterPro" id="IPR000045">
    <property type="entry name" value="Prepilin_IV_endopep_pep"/>
</dbReference>
<dbReference type="InterPro" id="IPR052218">
    <property type="entry name" value="Preflagellin_Peptidase"/>
</dbReference>
<keyword evidence="9" id="KW-0378">Hydrolase</keyword>
<feature type="transmembrane region" description="Helical" evidence="6">
    <location>
        <begin position="51"/>
        <end position="70"/>
    </location>
</feature>
<feature type="transmembrane region" description="Helical" evidence="6">
    <location>
        <begin position="20"/>
        <end position="39"/>
    </location>
</feature>
<gene>
    <name evidence="9" type="ORF">SCAL_001750</name>
</gene>
<feature type="transmembrane region" description="Helical" evidence="6">
    <location>
        <begin position="82"/>
        <end position="109"/>
    </location>
</feature>
<feature type="domain" description="Preflagellin peptidase C-terminal" evidence="8">
    <location>
        <begin position="120"/>
        <end position="212"/>
    </location>
</feature>
<reference evidence="9" key="1">
    <citation type="submission" date="2016-05" db="EMBL/GenBank/DDBJ databases">
        <title>Microbial consortia oxidize butane by reversing methanogenesis.</title>
        <authorList>
            <person name="Laso-Perez R."/>
            <person name="Richter M."/>
            <person name="Wegener G."/>
            <person name="Musat F."/>
        </authorList>
    </citation>
    <scope>NUCLEOTIDE SEQUENCE [LARGE SCALE GENOMIC DNA]</scope>
    <source>
        <strain evidence="9">BOX2</strain>
    </source>
</reference>
<protein>
    <submittedName>
        <fullName evidence="9">Peptidase A24</fullName>
        <ecNumber evidence="9">3.4.23.-</ecNumber>
    </submittedName>
</protein>
<evidence type="ECO:0000313" key="10">
    <source>
        <dbReference type="Proteomes" id="UP000186940"/>
    </source>
</evidence>
<dbReference type="GO" id="GO:0005886">
    <property type="term" value="C:plasma membrane"/>
    <property type="evidence" value="ECO:0007669"/>
    <property type="project" value="UniProtKB-SubCell"/>
</dbReference>
<accession>A0A1F2P7N8</accession>
<evidence type="ECO:0000256" key="5">
    <source>
        <dbReference type="ARBA" id="ARBA00023136"/>
    </source>
</evidence>
<organism evidence="9 10">
    <name type="scientific">Candidatus Syntropharchaeum caldarium</name>
    <dbReference type="NCBI Taxonomy" id="1838285"/>
    <lineage>
        <taxon>Archaea</taxon>
        <taxon>Methanobacteriati</taxon>
        <taxon>Methanobacteriota</taxon>
        <taxon>Stenosarchaea group</taxon>
        <taxon>Methanomicrobia</taxon>
        <taxon>Methanosarcinales</taxon>
        <taxon>ANME-2 cluster</taxon>
        <taxon>Candidatus Syntropharchaeum</taxon>
    </lineage>
</organism>
<dbReference type="InterPro" id="IPR009655">
    <property type="entry name" value="Preflagellin_peptidase_C"/>
</dbReference>
<dbReference type="PANTHER" id="PTHR36506:SF1">
    <property type="entry name" value="PREFLAGELLIN PEPTIDASE"/>
    <property type="match status" value="1"/>
</dbReference>
<dbReference type="AlphaFoldDB" id="A0A1F2P7N8"/>
<feature type="transmembrane region" description="Helical" evidence="6">
    <location>
        <begin position="187"/>
        <end position="209"/>
    </location>
</feature>
<keyword evidence="10" id="KW-1185">Reference proteome</keyword>
<dbReference type="Proteomes" id="UP000186940">
    <property type="component" value="Unassembled WGS sequence"/>
</dbReference>
<keyword evidence="3 6" id="KW-0812">Transmembrane</keyword>
<evidence type="ECO:0000256" key="4">
    <source>
        <dbReference type="ARBA" id="ARBA00022989"/>
    </source>
</evidence>
<evidence type="ECO:0000313" key="9">
    <source>
        <dbReference type="EMBL" id="OFV67125.1"/>
    </source>
</evidence>
<dbReference type="EC" id="3.4.23.-" evidence="9"/>
<dbReference type="PANTHER" id="PTHR36506">
    <property type="entry name" value="PREFLAGELLIN PEPTIDASE"/>
    <property type="match status" value="1"/>
</dbReference>
<proteinExistence type="predicted"/>